<evidence type="ECO:0000313" key="3">
    <source>
        <dbReference type="Proteomes" id="UP000254082"/>
    </source>
</evidence>
<keyword evidence="3" id="KW-1185">Reference proteome</keyword>
<reference evidence="2 3" key="1">
    <citation type="submission" date="2018-06" db="EMBL/GenBank/DDBJ databases">
        <authorList>
            <consortium name="Pathogen Informatics"/>
            <person name="Doyle S."/>
        </authorList>
    </citation>
    <scope>NUCLEOTIDE SEQUENCE [LARGE SCALE GENOMIC DNA]</scope>
    <source>
        <strain evidence="3">NCTC 11391</strain>
    </source>
</reference>
<dbReference type="OrthoDB" id="2224564at2"/>
<name>A0A380JGR2_STRDO</name>
<keyword evidence="1" id="KW-0472">Membrane</keyword>
<sequence>MALWCAVESYFFSDALLTGHFWLAAFWAFLIIRNLQNAYLADRLLKELLKSLSHGQGTNSPKKRD</sequence>
<organism evidence="2 3">
    <name type="scientific">Streptococcus downei MFe28</name>
    <dbReference type="NCBI Taxonomy" id="764290"/>
    <lineage>
        <taxon>Bacteria</taxon>
        <taxon>Bacillati</taxon>
        <taxon>Bacillota</taxon>
        <taxon>Bacilli</taxon>
        <taxon>Lactobacillales</taxon>
        <taxon>Streptococcaceae</taxon>
        <taxon>Streptococcus</taxon>
    </lineage>
</organism>
<proteinExistence type="predicted"/>
<evidence type="ECO:0000256" key="1">
    <source>
        <dbReference type="SAM" id="Phobius"/>
    </source>
</evidence>
<keyword evidence="1" id="KW-1133">Transmembrane helix</keyword>
<dbReference type="InterPro" id="IPR021690">
    <property type="entry name" value="DUF3272"/>
</dbReference>
<feature type="transmembrane region" description="Helical" evidence="1">
    <location>
        <begin position="20"/>
        <end position="40"/>
    </location>
</feature>
<gene>
    <name evidence="2" type="ORF">NCTC11391_01589</name>
</gene>
<keyword evidence="1" id="KW-0812">Transmembrane</keyword>
<dbReference type="Pfam" id="PF11676">
    <property type="entry name" value="DUF3272"/>
    <property type="match status" value="1"/>
</dbReference>
<accession>A0A380JGR2</accession>
<dbReference type="AlphaFoldDB" id="A0A380JGR2"/>
<protein>
    <submittedName>
        <fullName evidence="2">Protein of uncharacterized function (DUF3272)</fullName>
    </submittedName>
</protein>
<dbReference type="EMBL" id="UHFA01000002">
    <property type="protein sequence ID" value="SUN36592.1"/>
    <property type="molecule type" value="Genomic_DNA"/>
</dbReference>
<dbReference type="Proteomes" id="UP000254082">
    <property type="component" value="Unassembled WGS sequence"/>
</dbReference>
<evidence type="ECO:0000313" key="2">
    <source>
        <dbReference type="EMBL" id="SUN36592.1"/>
    </source>
</evidence>